<dbReference type="EMBL" id="VCHE01000090">
    <property type="protein sequence ID" value="KAB2571883.1"/>
    <property type="molecule type" value="Genomic_DNA"/>
</dbReference>
<evidence type="ECO:0000256" key="1">
    <source>
        <dbReference type="SAM" id="MobiDB-lite"/>
    </source>
</evidence>
<reference evidence="2 3" key="1">
    <citation type="journal article" date="2019" name="Sci. Rep.">
        <title>A multi-omics analysis of the grapevine pathogen Lasiodiplodia theobromae reveals that temperature affects the expression of virulence- and pathogenicity-related genes.</title>
        <authorList>
            <person name="Felix C."/>
            <person name="Meneses R."/>
            <person name="Goncalves M.F.M."/>
            <person name="Tilleman L."/>
            <person name="Duarte A.S."/>
            <person name="Jorrin-Novo J.V."/>
            <person name="Van de Peer Y."/>
            <person name="Deforce D."/>
            <person name="Van Nieuwerburgh F."/>
            <person name="Esteves A.C."/>
            <person name="Alves A."/>
        </authorList>
    </citation>
    <scope>NUCLEOTIDE SEQUENCE [LARGE SCALE GENOMIC DNA]</scope>
    <source>
        <strain evidence="2 3">LA-SOL3</strain>
    </source>
</reference>
<gene>
    <name evidence="2" type="ORF">DBV05_g9451</name>
</gene>
<evidence type="ECO:0000313" key="2">
    <source>
        <dbReference type="EMBL" id="KAB2571883.1"/>
    </source>
</evidence>
<keyword evidence="3" id="KW-1185">Reference proteome</keyword>
<comment type="caution">
    <text evidence="2">The sequence shown here is derived from an EMBL/GenBank/DDBJ whole genome shotgun (WGS) entry which is preliminary data.</text>
</comment>
<protein>
    <submittedName>
        <fullName evidence="2">Uncharacterized protein</fullName>
    </submittedName>
</protein>
<sequence length="642" mass="71058">MANMSALAPDIVRDGFAYQGQLLADVGNFNRHPRASEAELTALLRPDKSSKTTSQKDQVGHWYVAQLKHYGLPQTKDKNAAKIRLLDALNTGKLKVPADVRKLETALKKEYNAAIRKARAEAKAKTPVADTAPTTPAKKRKRDEKDDSGRDATAASARKTKEAEPAKKKTQATPVAPAKKKAQATPAKPAKTKPQATPAKPRTVATPQKKKTAASDPKKPTSDSKKGVYFLTIPNIANEWRALAATPKSFKILLCPDGDRLWGSYTFGPFSGVFLIDEGPRDETFRFVWRGTDTSDPTKVKFATGLGDMHFLDARQIAGTFYNLYDYRTSFEGKVASGARHCPRDALSFQNEWDDYATTNNWFGRPSIKVPQGERRPIGQFAKNPALSALKPDEPRYLPVDTPEDTPPKGQQEQKIKEEPDSPSGDSQPTPADTTARRTSYVQPTDGFYSNSLSVTRPGHEPVDIGQITGIYDIRCLQLEDDFLETQNNLMLRLNRDPRSSKCWASFDWGPFSGVIQMNPGPASYSPHPVTLGWRARDLLTDRIRFGRGCNGKMVFPKPGAIEGTLFGLYGEAIEFWGERRTGPRNCGRAPNSFQEDWDSYPSQVYGPPSQSGSDDGELYDQNGNLNPRGRFSELLKRNQSG</sequence>
<dbReference type="AlphaFoldDB" id="A0A5N5D2G5"/>
<feature type="compositionally biased region" description="Basic and acidic residues" evidence="1">
    <location>
        <begin position="631"/>
        <end position="642"/>
    </location>
</feature>
<feature type="region of interest" description="Disordered" evidence="1">
    <location>
        <begin position="591"/>
        <end position="642"/>
    </location>
</feature>
<feature type="compositionally biased region" description="Low complexity" evidence="1">
    <location>
        <begin position="171"/>
        <end position="201"/>
    </location>
</feature>
<feature type="compositionally biased region" description="Polar residues" evidence="1">
    <location>
        <begin position="424"/>
        <end position="455"/>
    </location>
</feature>
<feature type="region of interest" description="Disordered" evidence="1">
    <location>
        <begin position="382"/>
        <end position="455"/>
    </location>
</feature>
<feature type="compositionally biased region" description="Low complexity" evidence="1">
    <location>
        <begin position="125"/>
        <end position="136"/>
    </location>
</feature>
<accession>A0A5N5D2G5</accession>
<proteinExistence type="predicted"/>
<name>A0A5N5D2G5_9PEZI</name>
<organism evidence="2 3">
    <name type="scientific">Lasiodiplodia theobromae</name>
    <dbReference type="NCBI Taxonomy" id="45133"/>
    <lineage>
        <taxon>Eukaryota</taxon>
        <taxon>Fungi</taxon>
        <taxon>Dikarya</taxon>
        <taxon>Ascomycota</taxon>
        <taxon>Pezizomycotina</taxon>
        <taxon>Dothideomycetes</taxon>
        <taxon>Dothideomycetes incertae sedis</taxon>
        <taxon>Botryosphaeriales</taxon>
        <taxon>Botryosphaeriaceae</taxon>
        <taxon>Lasiodiplodia</taxon>
    </lineage>
</organism>
<dbReference type="OrthoDB" id="4121058at2759"/>
<feature type="region of interest" description="Disordered" evidence="1">
    <location>
        <begin position="118"/>
        <end position="224"/>
    </location>
</feature>
<evidence type="ECO:0000313" key="3">
    <source>
        <dbReference type="Proteomes" id="UP000325902"/>
    </source>
</evidence>
<dbReference type="Proteomes" id="UP000325902">
    <property type="component" value="Unassembled WGS sequence"/>
</dbReference>